<keyword evidence="2" id="KW-0732">Signal</keyword>
<reference evidence="4" key="1">
    <citation type="submission" date="2022-11" db="UniProtKB">
        <authorList>
            <consortium name="WormBaseParasite"/>
        </authorList>
    </citation>
    <scope>IDENTIFICATION</scope>
</reference>
<name>A0A915KRJ4_ROMCU</name>
<dbReference type="AlphaFoldDB" id="A0A915KRJ4"/>
<protein>
    <submittedName>
        <fullName evidence="4">Uncharacterized protein</fullName>
    </submittedName>
</protein>
<keyword evidence="3" id="KW-1185">Reference proteome</keyword>
<evidence type="ECO:0000256" key="1">
    <source>
        <dbReference type="SAM" id="MobiDB-lite"/>
    </source>
</evidence>
<evidence type="ECO:0000313" key="4">
    <source>
        <dbReference type="WBParaSite" id="nRc.2.0.1.t41509-RA"/>
    </source>
</evidence>
<feature type="chain" id="PRO_5037125686" evidence="2">
    <location>
        <begin position="25"/>
        <end position="123"/>
    </location>
</feature>
<organism evidence="3 4">
    <name type="scientific">Romanomermis culicivorax</name>
    <name type="common">Nematode worm</name>
    <dbReference type="NCBI Taxonomy" id="13658"/>
    <lineage>
        <taxon>Eukaryota</taxon>
        <taxon>Metazoa</taxon>
        <taxon>Ecdysozoa</taxon>
        <taxon>Nematoda</taxon>
        <taxon>Enoplea</taxon>
        <taxon>Dorylaimia</taxon>
        <taxon>Mermithida</taxon>
        <taxon>Mermithoidea</taxon>
        <taxon>Mermithidae</taxon>
        <taxon>Romanomermis</taxon>
    </lineage>
</organism>
<feature type="signal peptide" evidence="2">
    <location>
        <begin position="1"/>
        <end position="24"/>
    </location>
</feature>
<evidence type="ECO:0000313" key="3">
    <source>
        <dbReference type="Proteomes" id="UP000887565"/>
    </source>
</evidence>
<dbReference type="Proteomes" id="UP000887565">
    <property type="component" value="Unplaced"/>
</dbReference>
<accession>A0A915KRJ4</accession>
<evidence type="ECO:0000256" key="2">
    <source>
        <dbReference type="SAM" id="SignalP"/>
    </source>
</evidence>
<dbReference type="WBParaSite" id="nRc.2.0.1.t41509-RA">
    <property type="protein sequence ID" value="nRc.2.0.1.t41509-RA"/>
    <property type="gene ID" value="nRc.2.0.1.g41509"/>
</dbReference>
<proteinExistence type="predicted"/>
<feature type="region of interest" description="Disordered" evidence="1">
    <location>
        <begin position="103"/>
        <end position="123"/>
    </location>
</feature>
<feature type="compositionally biased region" description="Polar residues" evidence="1">
    <location>
        <begin position="103"/>
        <end position="115"/>
    </location>
</feature>
<sequence length="123" mass="13650">MGMFKCKFFFFLAALNLLNIGCIGLLLEENTIDSIPDLSLQTGASIKIINLRDRSQAEQMARMNTVISQSRSYHVLMNIEQASRQIAVDRGATYDVVFTVGQAKTNDTTGGNNSSGERERQQN</sequence>